<evidence type="ECO:0000313" key="3">
    <source>
        <dbReference type="EMBL" id="MCE7007291.1"/>
    </source>
</evidence>
<keyword evidence="2" id="KW-0560">Oxidoreductase</keyword>
<accession>A0ABS8ZHJ2</accession>
<dbReference type="SUPFAM" id="SSF48264">
    <property type="entry name" value="Cytochrome P450"/>
    <property type="match status" value="1"/>
</dbReference>
<dbReference type="Pfam" id="PF00067">
    <property type="entry name" value="p450"/>
    <property type="match status" value="1"/>
</dbReference>
<dbReference type="PRINTS" id="PR00359">
    <property type="entry name" value="BP450"/>
</dbReference>
<evidence type="ECO:0000313" key="4">
    <source>
        <dbReference type="Proteomes" id="UP001521150"/>
    </source>
</evidence>
<dbReference type="PRINTS" id="PR00385">
    <property type="entry name" value="P450"/>
</dbReference>
<dbReference type="CDD" id="cd11030">
    <property type="entry name" value="CYP105-like"/>
    <property type="match status" value="1"/>
</dbReference>
<dbReference type="PROSITE" id="PS00086">
    <property type="entry name" value="CYTOCHROME_P450"/>
    <property type="match status" value="1"/>
</dbReference>
<dbReference type="InterPro" id="IPR036396">
    <property type="entry name" value="Cyt_P450_sf"/>
</dbReference>
<dbReference type="PANTHER" id="PTHR46696">
    <property type="entry name" value="P450, PUTATIVE (EUROFUNG)-RELATED"/>
    <property type="match status" value="1"/>
</dbReference>
<keyword evidence="2" id="KW-0349">Heme</keyword>
<dbReference type="Gene3D" id="1.10.630.10">
    <property type="entry name" value="Cytochrome P450"/>
    <property type="match status" value="1"/>
</dbReference>
<proteinExistence type="inferred from homology"/>
<comment type="similarity">
    <text evidence="1 2">Belongs to the cytochrome P450 family.</text>
</comment>
<name>A0ABS8ZHJ2_9PSEU</name>
<dbReference type="Proteomes" id="UP001521150">
    <property type="component" value="Unassembled WGS sequence"/>
</dbReference>
<dbReference type="PANTHER" id="PTHR46696:SF1">
    <property type="entry name" value="CYTOCHROME P450 YJIB-RELATED"/>
    <property type="match status" value="1"/>
</dbReference>
<reference evidence="3 4" key="1">
    <citation type="submission" date="2021-12" db="EMBL/GenBank/DDBJ databases">
        <title>Genome sequence of Kibdelosporangium philippinense ATCC 49844.</title>
        <authorList>
            <person name="Fedorov E.A."/>
            <person name="Omeragic M."/>
            <person name="Shalygina K.F."/>
            <person name="Maclea K.S."/>
        </authorList>
    </citation>
    <scope>NUCLEOTIDE SEQUENCE [LARGE SCALE GENOMIC DNA]</scope>
    <source>
        <strain evidence="3 4">ATCC 49844</strain>
    </source>
</reference>
<gene>
    <name evidence="3" type="ORF">LWC34_31375</name>
</gene>
<evidence type="ECO:0000256" key="1">
    <source>
        <dbReference type="ARBA" id="ARBA00010617"/>
    </source>
</evidence>
<dbReference type="EMBL" id="JAJVCN010000002">
    <property type="protein sequence ID" value="MCE7007291.1"/>
    <property type="molecule type" value="Genomic_DNA"/>
</dbReference>
<sequence>MITGYDEVRAILADRRISSDVRHPNFPALVAGEQEVASRVRPFLRMDPPEHTAYRRMLVGEMTMRRARAMRRAVQRIVDERIDELLRHGGPVDLVSQFAHVVSTTVMGELIGVRRTDPWFRKITGALGSQHIGGAESSANSATEGLDGLFEVFGGLARERAQEPGDDLLSRLIINHYRSGALQWDELLATVTITVIAGMETTTSQIALSALALLQTPELLTELQTDHTLLSGAVDELLRALSVGDSIALRVATEDIEINGKTIPAGAGVIPLLAAANHDPTVFPESEKIDFRRSNRSHVAFGSGVHQCVGQNLARVELEVAIGTLFDRIPELRLAEPIQSLEFRHGAISFGPVRVPVTW</sequence>
<dbReference type="InterPro" id="IPR017972">
    <property type="entry name" value="Cyt_P450_CS"/>
</dbReference>
<keyword evidence="2" id="KW-0479">Metal-binding</keyword>
<keyword evidence="2" id="KW-0408">Iron</keyword>
<protein>
    <submittedName>
        <fullName evidence="3">Cytochrome P450</fullName>
    </submittedName>
</protein>
<keyword evidence="4" id="KW-1185">Reference proteome</keyword>
<organism evidence="3 4">
    <name type="scientific">Kibdelosporangium philippinense</name>
    <dbReference type="NCBI Taxonomy" id="211113"/>
    <lineage>
        <taxon>Bacteria</taxon>
        <taxon>Bacillati</taxon>
        <taxon>Actinomycetota</taxon>
        <taxon>Actinomycetes</taxon>
        <taxon>Pseudonocardiales</taxon>
        <taxon>Pseudonocardiaceae</taxon>
        <taxon>Kibdelosporangium</taxon>
    </lineage>
</organism>
<dbReference type="InterPro" id="IPR001128">
    <property type="entry name" value="Cyt_P450"/>
</dbReference>
<keyword evidence="2" id="KW-0503">Monooxygenase</keyword>
<dbReference type="InterPro" id="IPR002397">
    <property type="entry name" value="Cyt_P450_B"/>
</dbReference>
<comment type="caution">
    <text evidence="3">The sequence shown here is derived from an EMBL/GenBank/DDBJ whole genome shotgun (WGS) entry which is preliminary data.</text>
</comment>
<evidence type="ECO:0000256" key="2">
    <source>
        <dbReference type="RuleBase" id="RU000461"/>
    </source>
</evidence>
<dbReference type="RefSeq" id="WP_233728678.1">
    <property type="nucleotide sequence ID" value="NZ_JAJVCN010000002.1"/>
</dbReference>